<proteinExistence type="predicted"/>
<evidence type="ECO:0000256" key="1">
    <source>
        <dbReference type="SAM" id="Phobius"/>
    </source>
</evidence>
<keyword evidence="1" id="KW-1133">Transmembrane helix</keyword>
<dbReference type="RefSeq" id="WP_184090260.1">
    <property type="nucleotide sequence ID" value="NZ_JACIJF010000013.1"/>
</dbReference>
<feature type="transmembrane region" description="Helical" evidence="1">
    <location>
        <begin position="33"/>
        <end position="50"/>
    </location>
</feature>
<keyword evidence="1" id="KW-0472">Membrane</keyword>
<comment type="caution">
    <text evidence="2">The sequence shown here is derived from an EMBL/GenBank/DDBJ whole genome shotgun (WGS) entry which is preliminary data.</text>
</comment>
<keyword evidence="3" id="KW-1185">Reference proteome</keyword>
<dbReference type="NCBIfam" id="NF045607">
    <property type="entry name" value="exo_Victor_syst"/>
    <property type="match status" value="1"/>
</dbReference>
<reference evidence="2 3" key="1">
    <citation type="submission" date="2020-08" db="EMBL/GenBank/DDBJ databases">
        <title>Genomic Encyclopedia of Type Strains, Phase IV (KMG-IV): sequencing the most valuable type-strain genomes for metagenomic binning, comparative biology and taxonomic classification.</title>
        <authorList>
            <person name="Goeker M."/>
        </authorList>
    </citation>
    <scope>NUCLEOTIDE SEQUENCE [LARGE SCALE GENOMIC DNA]</scope>
    <source>
        <strain evidence="2 3">DSM 26736</strain>
    </source>
</reference>
<feature type="transmembrane region" description="Helical" evidence="1">
    <location>
        <begin position="56"/>
        <end position="73"/>
    </location>
</feature>
<keyword evidence="1" id="KW-0812">Transmembrane</keyword>
<evidence type="ECO:0000313" key="2">
    <source>
        <dbReference type="EMBL" id="MBB5712178.1"/>
    </source>
</evidence>
<evidence type="ECO:0000313" key="3">
    <source>
        <dbReference type="Proteomes" id="UP000527143"/>
    </source>
</evidence>
<name>A0A840YLG3_9SPHN</name>
<dbReference type="InterPro" id="IPR054655">
    <property type="entry name" value="XrtV-like"/>
</dbReference>
<protein>
    <recommendedName>
        <fullName evidence="4">SPW repeat-containing protein</fullName>
    </recommendedName>
</protein>
<gene>
    <name evidence="2" type="ORF">FHT02_003435</name>
</gene>
<dbReference type="Proteomes" id="UP000527143">
    <property type="component" value="Unassembled WGS sequence"/>
</dbReference>
<evidence type="ECO:0008006" key="4">
    <source>
        <dbReference type="Google" id="ProtNLM"/>
    </source>
</evidence>
<feature type="transmembrane region" description="Helical" evidence="1">
    <location>
        <begin position="6"/>
        <end position="21"/>
    </location>
</feature>
<sequence>METPFDWITVAIFAGLAVLLLQRSMEDKPSDSIAMYFPPAIACALANWLGNNGYGMLAAALCVGVLAYVFIVLKPFPKRS</sequence>
<dbReference type="AlphaFoldDB" id="A0A840YLG3"/>
<dbReference type="EMBL" id="JACIJF010000013">
    <property type="protein sequence ID" value="MBB5712178.1"/>
    <property type="molecule type" value="Genomic_DNA"/>
</dbReference>
<organism evidence="2 3">
    <name type="scientific">Sphingomonas xinjiangensis</name>
    <dbReference type="NCBI Taxonomy" id="643568"/>
    <lineage>
        <taxon>Bacteria</taxon>
        <taxon>Pseudomonadati</taxon>
        <taxon>Pseudomonadota</taxon>
        <taxon>Alphaproteobacteria</taxon>
        <taxon>Sphingomonadales</taxon>
        <taxon>Sphingomonadaceae</taxon>
        <taxon>Sphingomonas</taxon>
    </lineage>
</organism>
<accession>A0A840YLG3</accession>